<dbReference type="GO" id="GO:0071949">
    <property type="term" value="F:FAD binding"/>
    <property type="evidence" value="ECO:0007669"/>
    <property type="project" value="TreeGrafter"/>
</dbReference>
<feature type="binding site" evidence="5">
    <location>
        <position position="213"/>
    </location>
    <ligand>
        <name>FAD</name>
        <dbReference type="ChEBI" id="CHEBI:57692"/>
    </ligand>
</feature>
<keyword evidence="4" id="KW-0157">Chromophore</keyword>
<keyword evidence="2 5" id="KW-0285">Flavoprotein</keyword>
<dbReference type="GO" id="GO:0006950">
    <property type="term" value="P:response to stress"/>
    <property type="evidence" value="ECO:0007669"/>
    <property type="project" value="UniProtKB-ARBA"/>
</dbReference>
<dbReference type="InterPro" id="IPR018394">
    <property type="entry name" value="DNA_photolyase_1_CS_C"/>
</dbReference>
<dbReference type="InterPro" id="IPR036155">
    <property type="entry name" value="Crypto/Photolyase_N_sf"/>
</dbReference>
<keyword evidence="3 5" id="KW-0274">FAD</keyword>
<organism evidence="8 9">
    <name type="scientific">Methylotenera versatilis (strain 301)</name>
    <dbReference type="NCBI Taxonomy" id="666681"/>
    <lineage>
        <taxon>Bacteria</taxon>
        <taxon>Pseudomonadati</taxon>
        <taxon>Pseudomonadota</taxon>
        <taxon>Betaproteobacteria</taxon>
        <taxon>Nitrosomonadales</taxon>
        <taxon>Methylophilaceae</taxon>
        <taxon>Methylotenera</taxon>
    </lineage>
</organism>
<evidence type="ECO:0000256" key="6">
    <source>
        <dbReference type="SAM" id="MobiDB-lite"/>
    </source>
</evidence>
<evidence type="ECO:0000256" key="5">
    <source>
        <dbReference type="PIRSR" id="PIRSR602081-1"/>
    </source>
</evidence>
<evidence type="ECO:0000256" key="3">
    <source>
        <dbReference type="ARBA" id="ARBA00022827"/>
    </source>
</evidence>
<dbReference type="Gene3D" id="3.40.50.620">
    <property type="entry name" value="HUPs"/>
    <property type="match status" value="1"/>
</dbReference>
<dbReference type="Proteomes" id="UP000000383">
    <property type="component" value="Chromosome"/>
</dbReference>
<feature type="binding site" evidence="5">
    <location>
        <position position="273"/>
    </location>
    <ligand>
        <name>FAD</name>
        <dbReference type="ChEBI" id="CHEBI:57692"/>
    </ligand>
</feature>
<evidence type="ECO:0000313" key="9">
    <source>
        <dbReference type="Proteomes" id="UP000000383"/>
    </source>
</evidence>
<dbReference type="PANTHER" id="PTHR11455">
    <property type="entry name" value="CRYPTOCHROME"/>
    <property type="match status" value="1"/>
</dbReference>
<dbReference type="RefSeq" id="WP_013149001.1">
    <property type="nucleotide sequence ID" value="NC_014207.1"/>
</dbReference>
<dbReference type="HOGENOM" id="CLU_010348_7_1_4"/>
<comment type="cofactor">
    <cofactor evidence="5">
        <name>FAD</name>
        <dbReference type="ChEBI" id="CHEBI:57692"/>
    </cofactor>
    <text evidence="5">Binds 1 FAD per subunit.</text>
</comment>
<dbReference type="InterPro" id="IPR014729">
    <property type="entry name" value="Rossmann-like_a/b/a_fold"/>
</dbReference>
<dbReference type="GO" id="GO:0003677">
    <property type="term" value="F:DNA binding"/>
    <property type="evidence" value="ECO:0007669"/>
    <property type="project" value="TreeGrafter"/>
</dbReference>
<accession>D7DLZ9</accession>
<dbReference type="STRING" id="666681.M301_2328"/>
<evidence type="ECO:0000313" key="8">
    <source>
        <dbReference type="EMBL" id="ADI30693.1"/>
    </source>
</evidence>
<reference evidence="8 9" key="2">
    <citation type="journal article" date="2011" name="J. Bacteriol.">
        <title>Genomes of three methylotrophs from a single niche uncover genetic and metabolic divergence of Methylophilaceae.</title>
        <authorList>
            <person name="Lapidus A."/>
            <person name="Clum A."/>
            <person name="Labutti K."/>
            <person name="Kaluzhnaya M.G."/>
            <person name="Lim S."/>
            <person name="Beck D.A."/>
            <person name="Glavina Del Rio T."/>
            <person name="Nolan M."/>
            <person name="Mavromatis K."/>
            <person name="Huntemann M."/>
            <person name="Lucas S."/>
            <person name="Lidstrom M.E."/>
            <person name="Ivanova N."/>
            <person name="Chistoserdova L."/>
        </authorList>
    </citation>
    <scope>NUCLEOTIDE SEQUENCE [LARGE SCALE GENOMIC DNA]</scope>
    <source>
        <strain evidence="8 9">301</strain>
    </source>
</reference>
<evidence type="ECO:0000256" key="1">
    <source>
        <dbReference type="ARBA" id="ARBA00001932"/>
    </source>
</evidence>
<dbReference type="PROSITE" id="PS51645">
    <property type="entry name" value="PHR_CRY_ALPHA_BETA"/>
    <property type="match status" value="1"/>
</dbReference>
<dbReference type="InterPro" id="IPR006050">
    <property type="entry name" value="DNA_photolyase_N"/>
</dbReference>
<reference evidence="9" key="1">
    <citation type="submission" date="2010-05" db="EMBL/GenBank/DDBJ databases">
        <title>Complete sequence of Methylotenera sp. 301.</title>
        <authorList>
            <person name="Lucas S."/>
            <person name="Copeland A."/>
            <person name="Lapidus A."/>
            <person name="Cheng J.-F."/>
            <person name="Bruce D."/>
            <person name="Goodwin L."/>
            <person name="Pitluck S."/>
            <person name="Clum A."/>
            <person name="Land M."/>
            <person name="Hauser L."/>
            <person name="Kyrpides N."/>
            <person name="Ivanova N."/>
            <person name="Chistoservova L."/>
            <person name="Kalyuzhnaya M."/>
            <person name="Woyke T."/>
        </authorList>
    </citation>
    <scope>NUCLEOTIDE SEQUENCE [LARGE SCALE GENOMIC DNA]</scope>
    <source>
        <strain evidence="9">301</strain>
    </source>
</reference>
<dbReference type="PANTHER" id="PTHR11455:SF9">
    <property type="entry name" value="CRYPTOCHROME CIRCADIAN CLOCK 5 ISOFORM X1"/>
    <property type="match status" value="1"/>
</dbReference>
<name>D7DLZ9_METV0</name>
<dbReference type="EC" id="4.1.99.3" evidence="8"/>
<evidence type="ECO:0000256" key="4">
    <source>
        <dbReference type="ARBA" id="ARBA00022991"/>
    </source>
</evidence>
<gene>
    <name evidence="8" type="ordered locus">M301_2328</name>
</gene>
<dbReference type="KEGG" id="meh:M301_2328"/>
<dbReference type="Gene3D" id="1.10.579.10">
    <property type="entry name" value="DNA Cyclobutane Dipyrimidine Photolyase, subunit A, domain 3"/>
    <property type="match status" value="1"/>
</dbReference>
<dbReference type="InterPro" id="IPR036134">
    <property type="entry name" value="Crypto/Photolyase_FAD-like_sf"/>
</dbReference>
<dbReference type="eggNOG" id="COG0415">
    <property type="taxonomic scope" value="Bacteria"/>
</dbReference>
<sequence>MKPLVYIVWFKRDLRIQDHAALFEACELGQVLPIFTWDSSVWNGGDYATQHQMFVEECLVSLRRNLQTIGLSLLEVRGGIIEVLNHIAMFYRIGGLHSHEETGNNNTYQLDKAVASWCKAQNVNWHEYPHNGVVRRLKNRDIWTAVWEKRMSAQTMPLPTQAKMATLPLDILPNNDVSHLRYTQADKPFRQKGGREEASRVLHTFLNGRGSRYRGGISSPLSSESAGSRLSPYLAWGVLSMREVVQNLRQKKSSIQASPSTYPNGLLAGLASFESRLHWHCHFMQKLESEPAIEYENLHPAFNGFRDQSYASAELQNRLTAWKAGQTGWPLVDACMAMLRDTGWINFRMRAMLMSTASYLLWLHWRETGLHLAREFLDYEPGIHWSQVQMQSGTTGINTLRIYNPVKQAKDQDPEGIFVRRWLPALRNVPNTWIFQPWLMPESLQLEYGCRIGIDYPAPLVNIDQAFKLAKTKFSQLRMNSEDREQTAKIIKKHASRKSTSRMPTTKNGKATRKKLASKPGSGQQSLF</sequence>
<protein>
    <submittedName>
        <fullName evidence="8">Deoxyribodipyrimidine photo-lyase</fullName>
        <ecNumber evidence="8">4.1.99.3</ecNumber>
    </submittedName>
</protein>
<dbReference type="OrthoDB" id="9772484at2"/>
<keyword evidence="9" id="KW-1185">Reference proteome</keyword>
<keyword evidence="8" id="KW-0456">Lyase</keyword>
<dbReference type="GO" id="GO:0003904">
    <property type="term" value="F:deoxyribodipyrimidine photo-lyase activity"/>
    <property type="evidence" value="ECO:0007669"/>
    <property type="project" value="UniProtKB-EC"/>
</dbReference>
<feature type="region of interest" description="Disordered" evidence="6">
    <location>
        <begin position="480"/>
        <end position="528"/>
    </location>
</feature>
<dbReference type="GO" id="GO:0006139">
    <property type="term" value="P:nucleobase-containing compound metabolic process"/>
    <property type="evidence" value="ECO:0007669"/>
    <property type="project" value="UniProtKB-ARBA"/>
</dbReference>
<dbReference type="Gene3D" id="1.25.40.80">
    <property type="match status" value="1"/>
</dbReference>
<dbReference type="InterPro" id="IPR005101">
    <property type="entry name" value="Cryptochr/Photolyase_FAD-bd"/>
</dbReference>
<dbReference type="SUPFAM" id="SSF48173">
    <property type="entry name" value="Cryptochrome/photolyase FAD-binding domain"/>
    <property type="match status" value="1"/>
</dbReference>
<dbReference type="EMBL" id="CP002056">
    <property type="protein sequence ID" value="ADI30693.1"/>
    <property type="molecule type" value="Genomic_DNA"/>
</dbReference>
<dbReference type="InterPro" id="IPR002081">
    <property type="entry name" value="Cryptochrome/DNA_photolyase_1"/>
</dbReference>
<evidence type="ECO:0000256" key="2">
    <source>
        <dbReference type="ARBA" id="ARBA00022630"/>
    </source>
</evidence>
<proteinExistence type="predicted"/>
<dbReference type="Pfam" id="PF00875">
    <property type="entry name" value="DNA_photolyase"/>
    <property type="match status" value="1"/>
</dbReference>
<dbReference type="AlphaFoldDB" id="D7DLZ9"/>
<dbReference type="GO" id="GO:0009416">
    <property type="term" value="P:response to light stimulus"/>
    <property type="evidence" value="ECO:0007669"/>
    <property type="project" value="TreeGrafter"/>
</dbReference>
<dbReference type="Pfam" id="PF03441">
    <property type="entry name" value="FAD_binding_7"/>
    <property type="match status" value="1"/>
</dbReference>
<dbReference type="PROSITE" id="PS00394">
    <property type="entry name" value="DNA_PHOTOLYASES_1_1"/>
    <property type="match status" value="1"/>
</dbReference>
<feature type="domain" description="Photolyase/cryptochrome alpha/beta" evidence="7">
    <location>
        <begin position="4"/>
        <end position="133"/>
    </location>
</feature>
<feature type="compositionally biased region" description="Basic residues" evidence="6">
    <location>
        <begin position="490"/>
        <end position="500"/>
    </location>
</feature>
<dbReference type="SUPFAM" id="SSF52425">
    <property type="entry name" value="Cryptochrome/photolyase, N-terminal domain"/>
    <property type="match status" value="1"/>
</dbReference>
<comment type="cofactor">
    <cofactor evidence="1">
        <name>(6R)-5,10-methylene-5,6,7,8-tetrahydrofolate</name>
        <dbReference type="ChEBI" id="CHEBI:15636"/>
    </cofactor>
</comment>
<evidence type="ECO:0000259" key="7">
    <source>
        <dbReference type="PROSITE" id="PS51645"/>
    </source>
</evidence>